<name>A0A849A7S4_9ACTN</name>
<evidence type="ECO:0000256" key="1">
    <source>
        <dbReference type="ARBA" id="ARBA00023015"/>
    </source>
</evidence>
<dbReference type="EMBL" id="JABEND010000002">
    <property type="protein sequence ID" value="NNG35158.1"/>
    <property type="molecule type" value="Genomic_DNA"/>
</dbReference>
<dbReference type="Gene3D" id="1.10.10.60">
    <property type="entry name" value="Homeodomain-like"/>
    <property type="match status" value="1"/>
</dbReference>
<evidence type="ECO:0000256" key="3">
    <source>
        <dbReference type="ARBA" id="ARBA00023163"/>
    </source>
</evidence>
<evidence type="ECO:0000256" key="4">
    <source>
        <dbReference type="SAM" id="MobiDB-lite"/>
    </source>
</evidence>
<feature type="compositionally biased region" description="Basic and acidic residues" evidence="4">
    <location>
        <begin position="1"/>
        <end position="24"/>
    </location>
</feature>
<gene>
    <name evidence="6" type="ORF">HKD39_05420</name>
</gene>
<dbReference type="Proteomes" id="UP000562984">
    <property type="component" value="Unassembled WGS sequence"/>
</dbReference>
<dbReference type="Pfam" id="PF20240">
    <property type="entry name" value="DUF6597"/>
    <property type="match status" value="1"/>
</dbReference>
<evidence type="ECO:0000313" key="7">
    <source>
        <dbReference type="Proteomes" id="UP000562984"/>
    </source>
</evidence>
<dbReference type="InterPro" id="IPR009057">
    <property type="entry name" value="Homeodomain-like_sf"/>
</dbReference>
<evidence type="ECO:0000259" key="5">
    <source>
        <dbReference type="PROSITE" id="PS01124"/>
    </source>
</evidence>
<dbReference type="PROSITE" id="PS01124">
    <property type="entry name" value="HTH_ARAC_FAMILY_2"/>
    <property type="match status" value="1"/>
</dbReference>
<feature type="region of interest" description="Disordered" evidence="4">
    <location>
        <begin position="1"/>
        <end position="28"/>
    </location>
</feature>
<dbReference type="SMART" id="SM00342">
    <property type="entry name" value="HTH_ARAC"/>
    <property type="match status" value="1"/>
</dbReference>
<dbReference type="InterPro" id="IPR046532">
    <property type="entry name" value="DUF6597"/>
</dbReference>
<accession>A0A849A7S4</accession>
<dbReference type="Pfam" id="PF12833">
    <property type="entry name" value="HTH_18"/>
    <property type="match status" value="1"/>
</dbReference>
<organism evidence="6 7">
    <name type="scientific">Nakamurella aerolata</name>
    <dbReference type="NCBI Taxonomy" id="1656892"/>
    <lineage>
        <taxon>Bacteria</taxon>
        <taxon>Bacillati</taxon>
        <taxon>Actinomycetota</taxon>
        <taxon>Actinomycetes</taxon>
        <taxon>Nakamurellales</taxon>
        <taxon>Nakamurellaceae</taxon>
        <taxon>Nakamurella</taxon>
    </lineage>
</organism>
<dbReference type="RefSeq" id="WP_171198773.1">
    <property type="nucleotide sequence ID" value="NZ_JABEND010000002.1"/>
</dbReference>
<evidence type="ECO:0000313" key="6">
    <source>
        <dbReference type="EMBL" id="NNG35158.1"/>
    </source>
</evidence>
<protein>
    <submittedName>
        <fullName evidence="6">Helix-turn-helix domain-containing protein</fullName>
    </submittedName>
</protein>
<dbReference type="PANTHER" id="PTHR46796:SF12">
    <property type="entry name" value="HTH-TYPE DNA-BINDING TRANSCRIPTIONAL ACTIVATOR EUTR"/>
    <property type="match status" value="1"/>
</dbReference>
<evidence type="ECO:0000256" key="2">
    <source>
        <dbReference type="ARBA" id="ARBA00023125"/>
    </source>
</evidence>
<feature type="compositionally biased region" description="Low complexity" evidence="4">
    <location>
        <begin position="255"/>
        <end position="274"/>
    </location>
</feature>
<dbReference type="GO" id="GO:0043565">
    <property type="term" value="F:sequence-specific DNA binding"/>
    <property type="evidence" value="ECO:0007669"/>
    <property type="project" value="InterPro"/>
</dbReference>
<feature type="region of interest" description="Disordered" evidence="4">
    <location>
        <begin position="255"/>
        <end position="280"/>
    </location>
</feature>
<feature type="region of interest" description="Disordered" evidence="4">
    <location>
        <begin position="189"/>
        <end position="236"/>
    </location>
</feature>
<feature type="domain" description="HTH araC/xylS-type" evidence="5">
    <location>
        <begin position="351"/>
        <end position="432"/>
    </location>
</feature>
<feature type="compositionally biased region" description="Low complexity" evidence="4">
    <location>
        <begin position="206"/>
        <end position="236"/>
    </location>
</feature>
<reference evidence="6 7" key="1">
    <citation type="submission" date="2020-05" db="EMBL/GenBank/DDBJ databases">
        <title>Nakamurella sp. DB0629 isolated from air conditioner.</title>
        <authorList>
            <person name="Kim D.H."/>
            <person name="Kim D.-U."/>
        </authorList>
    </citation>
    <scope>NUCLEOTIDE SEQUENCE [LARGE SCALE GENOMIC DNA]</scope>
    <source>
        <strain evidence="6 7">DB0629</strain>
    </source>
</reference>
<dbReference type="PANTHER" id="PTHR46796">
    <property type="entry name" value="HTH-TYPE TRANSCRIPTIONAL ACTIVATOR RHAS-RELATED"/>
    <property type="match status" value="1"/>
</dbReference>
<dbReference type="AlphaFoldDB" id="A0A849A7S4"/>
<dbReference type="SUPFAM" id="SSF46689">
    <property type="entry name" value="Homeodomain-like"/>
    <property type="match status" value="1"/>
</dbReference>
<dbReference type="InterPro" id="IPR050204">
    <property type="entry name" value="AraC_XylS_family_regulators"/>
</dbReference>
<dbReference type="InterPro" id="IPR018060">
    <property type="entry name" value="HTH_AraC"/>
</dbReference>
<dbReference type="GO" id="GO:0003700">
    <property type="term" value="F:DNA-binding transcription factor activity"/>
    <property type="evidence" value="ECO:0007669"/>
    <property type="project" value="InterPro"/>
</dbReference>
<comment type="caution">
    <text evidence="6">The sequence shown here is derived from an EMBL/GenBank/DDBJ whole genome shotgun (WGS) entry which is preliminary data.</text>
</comment>
<proteinExistence type="predicted"/>
<keyword evidence="7" id="KW-1185">Reference proteome</keyword>
<keyword evidence="1" id="KW-0805">Transcription regulation</keyword>
<keyword evidence="3" id="KW-0804">Transcription</keyword>
<sequence>MRERNTAAGGDDRPDGHRHGDPSSDTRGILDPLELQQYVELQRFPAGEALAGIVDWFWSVRWDLPPGRSYRSRVLSHPSVNISVGDGPPEGERPPRGPFPVAARVVGVTTRVQIRLLTGAGWNVAAKTTTGGFGGLLAGRGSAAPTAPVAAQAVPSAAEPVPVSAHGAPPDAGRTTVAAQVVLPAAEPVPVSAHGAPPDAGRTTMAAQAAPPGAGRAPRAADAAQRHAAPTTAAGAATGGAQVAPFAGAAEAAVAAPPGTPAASTTGSPPTSTAELTDRDVPISRVLPVDAAALAAAMAAATTAAQRAATLAATLAELVAAADPRRLATAREVAGIARAAEVDRSIRSAVELARPAGLSVRTLQRLFAEYAGASPTWVIRRYRLIDAAERVRAGESVVWADVAAELGYADQAHLTRDFSRALGSPPSAYQQAQRRPR</sequence>
<keyword evidence="2" id="KW-0238">DNA-binding</keyword>